<dbReference type="EMBL" id="CAMXCH010000001">
    <property type="protein sequence ID" value="CAI3932949.1"/>
    <property type="molecule type" value="Genomic_DNA"/>
</dbReference>
<dbReference type="InterPro" id="IPR021139">
    <property type="entry name" value="NYN"/>
</dbReference>
<evidence type="ECO:0000313" key="3">
    <source>
        <dbReference type="Proteomes" id="UP001154272"/>
    </source>
</evidence>
<gene>
    <name evidence="2" type="ORF">R83534S58_LOCUS647</name>
</gene>
<evidence type="ECO:0000313" key="2">
    <source>
        <dbReference type="EMBL" id="CAI3932949.1"/>
    </source>
</evidence>
<dbReference type="PANTHER" id="PTHR35458:SF8">
    <property type="entry name" value="SLR0650 PROTEIN"/>
    <property type="match status" value="1"/>
</dbReference>
<proteinExistence type="predicted"/>
<dbReference type="Proteomes" id="UP001154272">
    <property type="component" value="Unassembled WGS sequence"/>
</dbReference>
<feature type="domain" description="NYN" evidence="1">
    <location>
        <begin position="10"/>
        <end position="178"/>
    </location>
</feature>
<protein>
    <submittedName>
        <fullName evidence="2">Predicted PIN-related RNAse</fullName>
    </submittedName>
</protein>
<reference evidence="2" key="1">
    <citation type="submission" date="2022-10" db="EMBL/GenBank/DDBJ databases">
        <authorList>
            <person name="Botero Cardona J."/>
        </authorList>
    </citation>
    <scope>NUCLEOTIDE SEQUENCE</scope>
    <source>
        <strain evidence="2">R-83534</strain>
    </source>
</reference>
<evidence type="ECO:0000259" key="1">
    <source>
        <dbReference type="Pfam" id="PF01936"/>
    </source>
</evidence>
<sequence length="195" mass="22683">MVNKMQIPSRCAILLDAGYIEYITRQEFPNIQINYEKLVKEITGEYRLFRTFYYNCLPHLDFSTSEDDKNLYEGKMNFFEALKFLPRFEVRLGALSRYEDQDSNALSFHQKRVDILMVVDMMQLSITKQIDHLIIATGDGDLIPAVQAVKQAGILVSLWHGSLRGKSAPNRELFQLCDERHELGRIIHKIQKQGR</sequence>
<dbReference type="PANTHER" id="PTHR35458">
    <property type="entry name" value="SLR0755 PROTEIN"/>
    <property type="match status" value="1"/>
</dbReference>
<accession>A0ABN8W4H2</accession>
<organism evidence="2 3">
    <name type="scientific">Commensalibacter papalotli</name>
    <name type="common">ex Botero et al. 2024</name>
    <dbReference type="NCBI Taxonomy" id="2972766"/>
    <lineage>
        <taxon>Bacteria</taxon>
        <taxon>Pseudomonadati</taxon>
        <taxon>Pseudomonadota</taxon>
        <taxon>Alphaproteobacteria</taxon>
        <taxon>Acetobacterales</taxon>
        <taxon>Acetobacteraceae</taxon>
    </lineage>
</organism>
<dbReference type="Pfam" id="PF01936">
    <property type="entry name" value="NYN"/>
    <property type="match status" value="1"/>
</dbReference>
<dbReference type="Gene3D" id="3.40.50.1010">
    <property type="entry name" value="5'-nuclease"/>
    <property type="match status" value="1"/>
</dbReference>
<name>A0ABN8W4H2_9PROT</name>
<comment type="caution">
    <text evidence="2">The sequence shown here is derived from an EMBL/GenBank/DDBJ whole genome shotgun (WGS) entry which is preliminary data.</text>
</comment>
<keyword evidence="3" id="KW-1185">Reference proteome</keyword>
<dbReference type="InterPro" id="IPR047140">
    <property type="entry name" value="LabA"/>
</dbReference>